<organism evidence="7 8">
    <name type="scientific">Anaeromicropila populeti</name>
    <dbReference type="NCBI Taxonomy" id="37658"/>
    <lineage>
        <taxon>Bacteria</taxon>
        <taxon>Bacillati</taxon>
        <taxon>Bacillota</taxon>
        <taxon>Clostridia</taxon>
        <taxon>Lachnospirales</taxon>
        <taxon>Lachnospiraceae</taxon>
        <taxon>Anaeromicropila</taxon>
    </lineage>
</organism>
<protein>
    <recommendedName>
        <fullName evidence="2">N-acetylmuramoyl-L-alanine amidase</fullName>
        <ecNumber evidence="2">3.5.1.28</ecNumber>
    </recommendedName>
</protein>
<dbReference type="SMART" id="SM00644">
    <property type="entry name" value="Ami_2"/>
    <property type="match status" value="1"/>
</dbReference>
<dbReference type="GO" id="GO:0071555">
    <property type="term" value="P:cell wall organization"/>
    <property type="evidence" value="ECO:0007669"/>
    <property type="project" value="UniProtKB-KW"/>
</dbReference>
<name>A0A1I6KQF4_9FIRM</name>
<evidence type="ECO:0000313" key="7">
    <source>
        <dbReference type="EMBL" id="SFR93446.1"/>
    </source>
</evidence>
<dbReference type="STRING" id="37658.SAMN05661086_02578"/>
<evidence type="ECO:0000256" key="2">
    <source>
        <dbReference type="ARBA" id="ARBA00011901"/>
    </source>
</evidence>
<keyword evidence="5" id="KW-1133">Transmembrane helix</keyword>
<feature type="domain" description="N-acetylmuramoyl-L-alanine amidase" evidence="6">
    <location>
        <begin position="77"/>
        <end position="214"/>
    </location>
</feature>
<dbReference type="RefSeq" id="WP_242940536.1">
    <property type="nucleotide sequence ID" value="NZ_FOYZ01000010.1"/>
</dbReference>
<accession>A0A1I6KQF4</accession>
<comment type="catalytic activity">
    <reaction evidence="1">
        <text>Hydrolyzes the link between N-acetylmuramoyl residues and L-amino acid residues in certain cell-wall glycopeptides.</text>
        <dbReference type="EC" id="3.5.1.28"/>
    </reaction>
</comment>
<evidence type="ECO:0000256" key="3">
    <source>
        <dbReference type="ARBA" id="ARBA00022801"/>
    </source>
</evidence>
<keyword evidence="3" id="KW-0378">Hydrolase</keyword>
<evidence type="ECO:0000259" key="6">
    <source>
        <dbReference type="SMART" id="SM00644"/>
    </source>
</evidence>
<proteinExistence type="predicted"/>
<dbReference type="Pfam" id="PF01510">
    <property type="entry name" value="Amidase_2"/>
    <property type="match status" value="1"/>
</dbReference>
<sequence>MARRRLTKKEWKKRRRLKVLLVFSTLVLMTVTIIGVFCSIVAKMQGKTESEIFSSFFPTKKVGKMEVTEMYLTPNEYSRPETPLKKVKGVVVHYTGNPGTDAEANRNYFESLKDTHTTSASSHYVIGLDGTIIQCIPLDEMSYASNKRNVDTISIEVCHMDESGVFTTEAYDSLVGLTAWLCGKFNLKKNDIIRHYDITGKECPKYYVKHEDKWLEFKEDVFQYIANNS</sequence>
<feature type="transmembrane region" description="Helical" evidence="5">
    <location>
        <begin position="20"/>
        <end position="42"/>
    </location>
</feature>
<dbReference type="CDD" id="cd06583">
    <property type="entry name" value="PGRP"/>
    <property type="match status" value="1"/>
</dbReference>
<dbReference type="Proteomes" id="UP000199659">
    <property type="component" value="Unassembled WGS sequence"/>
</dbReference>
<dbReference type="PANTHER" id="PTHR30417:SF1">
    <property type="entry name" value="N-ACETYLMURAMOYL-L-ALANINE AMIDASE AMID"/>
    <property type="match status" value="1"/>
</dbReference>
<evidence type="ECO:0000256" key="4">
    <source>
        <dbReference type="ARBA" id="ARBA00023316"/>
    </source>
</evidence>
<keyword evidence="5" id="KW-0812">Transmembrane</keyword>
<dbReference type="InterPro" id="IPR051206">
    <property type="entry name" value="NAMLAA_amidase_2"/>
</dbReference>
<dbReference type="InterPro" id="IPR002502">
    <property type="entry name" value="Amidase_domain"/>
</dbReference>
<dbReference type="InterPro" id="IPR036505">
    <property type="entry name" value="Amidase/PGRP_sf"/>
</dbReference>
<dbReference type="SUPFAM" id="SSF55846">
    <property type="entry name" value="N-acetylmuramoyl-L-alanine amidase-like"/>
    <property type="match status" value="1"/>
</dbReference>
<evidence type="ECO:0000256" key="1">
    <source>
        <dbReference type="ARBA" id="ARBA00001561"/>
    </source>
</evidence>
<evidence type="ECO:0000313" key="8">
    <source>
        <dbReference type="Proteomes" id="UP000199659"/>
    </source>
</evidence>
<keyword evidence="8" id="KW-1185">Reference proteome</keyword>
<gene>
    <name evidence="7" type="ORF">SAMN05661086_02578</name>
</gene>
<dbReference type="AlphaFoldDB" id="A0A1I6KQF4"/>
<dbReference type="PANTHER" id="PTHR30417">
    <property type="entry name" value="N-ACETYLMURAMOYL-L-ALANINE AMIDASE AMID"/>
    <property type="match status" value="1"/>
</dbReference>
<dbReference type="GO" id="GO:0009253">
    <property type="term" value="P:peptidoglycan catabolic process"/>
    <property type="evidence" value="ECO:0007669"/>
    <property type="project" value="InterPro"/>
</dbReference>
<dbReference type="EMBL" id="FOYZ01000010">
    <property type="protein sequence ID" value="SFR93446.1"/>
    <property type="molecule type" value="Genomic_DNA"/>
</dbReference>
<dbReference type="EC" id="3.5.1.28" evidence="2"/>
<dbReference type="Gene3D" id="3.40.80.10">
    <property type="entry name" value="Peptidoglycan recognition protein-like"/>
    <property type="match status" value="1"/>
</dbReference>
<keyword evidence="4" id="KW-0961">Cell wall biogenesis/degradation</keyword>
<evidence type="ECO:0000256" key="5">
    <source>
        <dbReference type="SAM" id="Phobius"/>
    </source>
</evidence>
<keyword evidence="5" id="KW-0472">Membrane</keyword>
<dbReference type="GO" id="GO:0009254">
    <property type="term" value="P:peptidoglycan turnover"/>
    <property type="evidence" value="ECO:0007669"/>
    <property type="project" value="TreeGrafter"/>
</dbReference>
<dbReference type="GO" id="GO:0008745">
    <property type="term" value="F:N-acetylmuramoyl-L-alanine amidase activity"/>
    <property type="evidence" value="ECO:0007669"/>
    <property type="project" value="UniProtKB-EC"/>
</dbReference>
<reference evidence="7 8" key="1">
    <citation type="submission" date="2016-10" db="EMBL/GenBank/DDBJ databases">
        <authorList>
            <person name="de Groot N.N."/>
        </authorList>
    </citation>
    <scope>NUCLEOTIDE SEQUENCE [LARGE SCALE GENOMIC DNA]</scope>
    <source>
        <strain evidence="7 8">743A</strain>
    </source>
</reference>